<dbReference type="PANTHER" id="PTHR32305">
    <property type="match status" value="1"/>
</dbReference>
<evidence type="ECO:0000313" key="3">
    <source>
        <dbReference type="Proteomes" id="UP000661696"/>
    </source>
</evidence>
<feature type="domain" description="DUF6443" evidence="1">
    <location>
        <begin position="90"/>
        <end position="211"/>
    </location>
</feature>
<accession>A0ABS1QKT3</accession>
<name>A0ABS1QKT3_9FLAO</name>
<gene>
    <name evidence="2" type="ORF">JET18_20500</name>
</gene>
<dbReference type="Gene3D" id="2.180.10.10">
    <property type="entry name" value="RHS repeat-associated core"/>
    <property type="match status" value="1"/>
</dbReference>
<evidence type="ECO:0000259" key="1">
    <source>
        <dbReference type="Pfam" id="PF20041"/>
    </source>
</evidence>
<dbReference type="EMBL" id="JAELVM010000003">
    <property type="protein sequence ID" value="MBL1223236.1"/>
    <property type="molecule type" value="Genomic_DNA"/>
</dbReference>
<evidence type="ECO:0000313" key="2">
    <source>
        <dbReference type="EMBL" id="MBL1223236.1"/>
    </source>
</evidence>
<dbReference type="NCBIfam" id="TIGR03696">
    <property type="entry name" value="Rhs_assc_core"/>
    <property type="match status" value="1"/>
</dbReference>
<protein>
    <submittedName>
        <fullName evidence="2">RHS repeat-associated core domain-containing protein</fullName>
    </submittedName>
</protein>
<dbReference type="Pfam" id="PF20041">
    <property type="entry name" value="DUF6443"/>
    <property type="match status" value="1"/>
</dbReference>
<dbReference type="InterPro" id="IPR045619">
    <property type="entry name" value="DUF6443"/>
</dbReference>
<organism evidence="2 3">
    <name type="scientific">Chryseobacterium endalhagicum</name>
    <dbReference type="NCBI Taxonomy" id="2797638"/>
    <lineage>
        <taxon>Bacteria</taxon>
        <taxon>Pseudomonadati</taxon>
        <taxon>Bacteroidota</taxon>
        <taxon>Flavobacteriia</taxon>
        <taxon>Flavobacteriales</taxon>
        <taxon>Weeksellaceae</taxon>
        <taxon>Chryseobacterium group</taxon>
        <taxon>Chryseobacterium</taxon>
    </lineage>
</organism>
<dbReference type="InterPro" id="IPR022385">
    <property type="entry name" value="Rhs_assc_core"/>
</dbReference>
<comment type="caution">
    <text evidence="2">The sequence shown here is derived from an EMBL/GenBank/DDBJ whole genome shotgun (WGS) entry which is preliminary data.</text>
</comment>
<sequence length="1218" mass="134822">MHKKIYLGIALILGSYHYGQIVLTAPPAPNTEVADPQKIRMLPGFSFSSVNGTFRAYIGTSSTGNPGNTYTPITVDYSSTIPNTENYIYTRQYLVPTEVSNGSLQQIQSVQFFDGLGRPKQSVSIKSTPTGKDLVTHIPYDGFGRQVDSWLPVPMSSQNGNIQTGVESSTNTYYQANGINDSYPFSHKNLENSPLDRILSQKNPGTDWQNKPVVFGYDTNTADEVKKYTTVTSWVDGATSSVLSISGNYGASQLYKNTVADEDGNKTIEFKNGNGQTLLVRKVISASENADTYYVYNEYDQLAFVIPPLAASSTSVSASALEHLCYQYKYDGRNRLVEKKLPGKGKEQMVYNKKDQIILYRDIVLKNGISNFTADNSWIFTKYDQFGRVVYTGISRDGTPRQDIQNYVDNQAANVSHETRGGSFSLNGTAIEYGNVSYPTGIDKILSVNYYDTYPQGAPAVPGTILTQEVLPQITQNSSVSTKSLPTASYVKNVENDSWTKTYTYYDKKGRAISAHSVNHLGGYTKTESFLKFSGVPEYTLTEHQRVAGGTKVNIKETFEYDHQERMVRHWHQLNGGAQELLAENLYNDLGQIQTKNVGNTTGSPLQTVKYAYNIRGWLTRLNDPSNLQNKLFAYELRYNKPDSQFSGSAKYNGNISQMSWITQNDAVLRNYSYEYDPLNRLKEGRFWDAMNLDRGEYHEQLTYDLNGNIKTLLRRGKQLPGYTAPEVMDDLEYHYENAEQSNKLAYLKEKGTGNALSGYPLASGSTGSIINYDLNGNMTVQSDKGISIQYNYLNLPGKVTQNSKVTDYTYRADGVKVKKLFGTEATDYLDGFQYENGILKFFPTAEGYYNSETGKYVYNYTDHLGNTRLSYFKNGAGAEIIEESNYYPFGLKHEGYNVLLGNPAYKYKYNGKELQESGMYDYGARMYMADLGRWGVVDPLAEKMTRHSPYNYAFNNPISFIDPDGREANGWIKTILDGKTSITYDKDVHSLQDAKDKKYTGVQEYYDALTVTGTSNGQQNYQYTLDASGVATDSSGKVMTESFTTGGGTQIGVNPDSQMLATISQLPLAGSGGMGGEFRFSTIIGAGWSGAIGYVSADNNNGSSFYANINFGVGYDVGPSFSMYSVTPAAGHDFKIGDFAGNGMSYSGGVPFLNASYGGTDYDGKFQFRDMSPSNFGLNNNGAKGYTTFGIGTNPIGLGLSYQYGATKLFGTTPVKN</sequence>
<dbReference type="InterPro" id="IPR050708">
    <property type="entry name" value="T6SS_VgrG/RHS"/>
</dbReference>
<proteinExistence type="predicted"/>
<keyword evidence="3" id="KW-1185">Reference proteome</keyword>
<dbReference type="PANTHER" id="PTHR32305:SF15">
    <property type="entry name" value="PROTEIN RHSA-RELATED"/>
    <property type="match status" value="1"/>
</dbReference>
<dbReference type="RefSeq" id="WP_202094293.1">
    <property type="nucleotide sequence ID" value="NZ_JAELVM010000003.1"/>
</dbReference>
<reference evidence="2 3" key="1">
    <citation type="submission" date="2020-12" db="EMBL/GenBank/DDBJ databases">
        <title>Chryseobacterium endoalhailicus sp. nov., isolated from seed of leguminous plant.</title>
        <authorList>
            <person name="Zhang X."/>
        </authorList>
    </citation>
    <scope>NUCLEOTIDE SEQUENCE [LARGE SCALE GENOMIC DNA]</scope>
    <source>
        <strain evidence="2 3">L7</strain>
    </source>
</reference>
<dbReference type="Proteomes" id="UP000661696">
    <property type="component" value="Unassembled WGS sequence"/>
</dbReference>